<dbReference type="Proteomes" id="UP000003280">
    <property type="component" value="Unassembled WGS sequence"/>
</dbReference>
<keyword evidence="13 18" id="KW-0460">Magnesium</keyword>
<reference evidence="22 23" key="1">
    <citation type="submission" date="2010-07" db="EMBL/GenBank/DDBJ databases">
        <authorList>
            <person name="Muzny D."/>
            <person name="Qin X."/>
            <person name="Deng J."/>
            <person name="Jiang H."/>
            <person name="Liu Y."/>
            <person name="Qu J."/>
            <person name="Song X.-Z."/>
            <person name="Zhang L."/>
            <person name="Thornton R."/>
            <person name="Coyle M."/>
            <person name="Francisco L."/>
            <person name="Jackson L."/>
            <person name="Javaid M."/>
            <person name="Korchina V."/>
            <person name="Kovar C."/>
            <person name="Mata R."/>
            <person name="Mathew T."/>
            <person name="Ngo R."/>
            <person name="Nguyen L."/>
            <person name="Nguyen N."/>
            <person name="Okwuonu G."/>
            <person name="Ongeri F."/>
            <person name="Pham C."/>
            <person name="Simmons D."/>
            <person name="Wilczek-Boney K."/>
            <person name="Hale W."/>
            <person name="Jakkamsetti A."/>
            <person name="Pham P."/>
            <person name="Ruth R."/>
            <person name="San Lucas F."/>
            <person name="Warren J."/>
            <person name="Zhang J."/>
            <person name="Zhao Z."/>
            <person name="Zhou C."/>
            <person name="Zhu D."/>
            <person name="Lee S."/>
            <person name="Bess C."/>
            <person name="Blankenburg K."/>
            <person name="Forbes L."/>
            <person name="Fu Q."/>
            <person name="Gubbala S."/>
            <person name="Hirani K."/>
            <person name="Jayaseelan J.C."/>
            <person name="Lara F."/>
            <person name="Munidasa M."/>
            <person name="Palculict T."/>
            <person name="Patil S."/>
            <person name="Pu L.-L."/>
            <person name="Saada N."/>
            <person name="Tang L."/>
            <person name="Weissenberger G."/>
            <person name="Zhu Y."/>
            <person name="Hemphill L."/>
            <person name="Shang Y."/>
            <person name="Youmans B."/>
            <person name="Ayvaz T."/>
            <person name="Ross M."/>
            <person name="Santibanez J."/>
            <person name="Aqrawi P."/>
            <person name="Gross S."/>
            <person name="Joshi V."/>
            <person name="Fowler G."/>
            <person name="Nazareth L."/>
            <person name="Reid J."/>
            <person name="Worley K."/>
            <person name="Petrosino J."/>
            <person name="Highlander S."/>
            <person name="Gibbs R."/>
        </authorList>
    </citation>
    <scope>NUCLEOTIDE SEQUENCE [LARGE SCALE GENOMIC DNA]</scope>
    <source>
        <strain evidence="22 23">ATCC BAA-1640</strain>
    </source>
</reference>
<dbReference type="SUPFAM" id="SSF51621">
    <property type="entry name" value="Phosphoenolpyruvate/pyruvate domain"/>
    <property type="match status" value="1"/>
</dbReference>
<dbReference type="SUPFAM" id="SSF50800">
    <property type="entry name" value="PK beta-barrel domain-like"/>
    <property type="match status" value="1"/>
</dbReference>
<evidence type="ECO:0000256" key="7">
    <source>
        <dbReference type="ARBA" id="ARBA00018587"/>
    </source>
</evidence>
<evidence type="ECO:0000313" key="23">
    <source>
        <dbReference type="Proteomes" id="UP000003280"/>
    </source>
</evidence>
<dbReference type="InterPro" id="IPR015795">
    <property type="entry name" value="Pyrv_Knase_C"/>
</dbReference>
<comment type="catalytic activity">
    <reaction evidence="18">
        <text>pyruvate + ATP = phosphoenolpyruvate + ADP + H(+)</text>
        <dbReference type="Rhea" id="RHEA:18157"/>
        <dbReference type="ChEBI" id="CHEBI:15361"/>
        <dbReference type="ChEBI" id="CHEBI:15378"/>
        <dbReference type="ChEBI" id="CHEBI:30616"/>
        <dbReference type="ChEBI" id="CHEBI:58702"/>
        <dbReference type="ChEBI" id="CHEBI:456216"/>
        <dbReference type="EC" id="2.7.1.40"/>
    </reaction>
</comment>
<feature type="domain" description="PEP-utilising enzyme mobile" evidence="20">
    <location>
        <begin position="504"/>
        <end position="575"/>
    </location>
</feature>
<name>E0NKY6_9FIRM</name>
<keyword evidence="9" id="KW-0479">Metal-binding</keyword>
<evidence type="ECO:0000256" key="13">
    <source>
        <dbReference type="ARBA" id="ARBA00022842"/>
    </source>
</evidence>
<evidence type="ECO:0000259" key="20">
    <source>
        <dbReference type="Pfam" id="PF00391"/>
    </source>
</evidence>
<dbReference type="InterPro" id="IPR011037">
    <property type="entry name" value="Pyrv_Knase-like_insert_dom_sf"/>
</dbReference>
<evidence type="ECO:0000256" key="15">
    <source>
        <dbReference type="ARBA" id="ARBA00023152"/>
    </source>
</evidence>
<dbReference type="NCBIfam" id="NF004978">
    <property type="entry name" value="PRK06354.1"/>
    <property type="match status" value="1"/>
</dbReference>
<dbReference type="eggNOG" id="COG0469">
    <property type="taxonomic scope" value="Bacteria"/>
</dbReference>
<evidence type="ECO:0000256" key="12">
    <source>
        <dbReference type="ARBA" id="ARBA00022840"/>
    </source>
</evidence>
<dbReference type="InterPro" id="IPR015806">
    <property type="entry name" value="Pyrv_Knase_insert_dom_sf"/>
</dbReference>
<dbReference type="GO" id="GO:0016301">
    <property type="term" value="F:kinase activity"/>
    <property type="evidence" value="ECO:0007669"/>
    <property type="project" value="UniProtKB-KW"/>
</dbReference>
<evidence type="ECO:0000256" key="14">
    <source>
        <dbReference type="ARBA" id="ARBA00022958"/>
    </source>
</evidence>
<dbReference type="Pfam" id="PF00224">
    <property type="entry name" value="PK"/>
    <property type="match status" value="1"/>
</dbReference>
<evidence type="ECO:0000259" key="19">
    <source>
        <dbReference type="Pfam" id="PF00224"/>
    </source>
</evidence>
<dbReference type="EMBL" id="AEEH01000032">
    <property type="protein sequence ID" value="EFM25554.1"/>
    <property type="molecule type" value="Genomic_DNA"/>
</dbReference>
<dbReference type="Pfam" id="PF02887">
    <property type="entry name" value="PK_C"/>
    <property type="match status" value="1"/>
</dbReference>
<gene>
    <name evidence="22" type="primary">pyk</name>
    <name evidence="22" type="ORF">HMPREF9225_0825</name>
</gene>
<evidence type="ECO:0000259" key="21">
    <source>
        <dbReference type="Pfam" id="PF02887"/>
    </source>
</evidence>
<feature type="domain" description="Pyruvate kinase C-terminal" evidence="21">
    <location>
        <begin position="357"/>
        <end position="469"/>
    </location>
</feature>
<comment type="similarity">
    <text evidence="5 18">Belongs to the pyruvate kinase family.</text>
</comment>
<comment type="cofactor">
    <cofactor evidence="2">
        <name>K(+)</name>
        <dbReference type="ChEBI" id="CHEBI:29103"/>
    </cofactor>
</comment>
<evidence type="ECO:0000256" key="11">
    <source>
        <dbReference type="ARBA" id="ARBA00022777"/>
    </source>
</evidence>
<dbReference type="InterPro" id="IPR036637">
    <property type="entry name" value="Phosphohistidine_dom_sf"/>
</dbReference>
<dbReference type="EC" id="2.7.1.40" evidence="6 17"/>
<keyword evidence="23" id="KW-1185">Reference proteome</keyword>
<dbReference type="STRING" id="862517.HMPREF9225_0825"/>
<dbReference type="GO" id="GO:0030955">
    <property type="term" value="F:potassium ion binding"/>
    <property type="evidence" value="ECO:0007669"/>
    <property type="project" value="UniProtKB-UniRule"/>
</dbReference>
<evidence type="ECO:0000256" key="16">
    <source>
        <dbReference type="ARBA" id="ARBA00023317"/>
    </source>
</evidence>
<dbReference type="InterPro" id="IPR040442">
    <property type="entry name" value="Pyrv_kinase-like_dom_sf"/>
</dbReference>
<comment type="cofactor">
    <cofactor evidence="1">
        <name>Mg(2+)</name>
        <dbReference type="ChEBI" id="CHEBI:18420"/>
    </cofactor>
</comment>
<dbReference type="NCBIfam" id="NF004491">
    <property type="entry name" value="PRK05826.1"/>
    <property type="match status" value="1"/>
</dbReference>
<evidence type="ECO:0000256" key="8">
    <source>
        <dbReference type="ARBA" id="ARBA00022679"/>
    </source>
</evidence>
<dbReference type="InterPro" id="IPR036918">
    <property type="entry name" value="Pyrv_Knase_C_sf"/>
</dbReference>
<keyword evidence="12" id="KW-0067">ATP-binding</keyword>
<dbReference type="PROSITE" id="PS00110">
    <property type="entry name" value="PYRUVATE_KINASE"/>
    <property type="match status" value="1"/>
</dbReference>
<evidence type="ECO:0000256" key="18">
    <source>
        <dbReference type="RuleBase" id="RU000504"/>
    </source>
</evidence>
<dbReference type="Pfam" id="PF00391">
    <property type="entry name" value="PEP-utilizers"/>
    <property type="match status" value="1"/>
</dbReference>
<dbReference type="PRINTS" id="PR01050">
    <property type="entry name" value="PYRUVTKNASE"/>
</dbReference>
<dbReference type="UniPathway" id="UPA00109">
    <property type="reaction ID" value="UER00188"/>
</dbReference>
<dbReference type="GO" id="GO:0004743">
    <property type="term" value="F:pyruvate kinase activity"/>
    <property type="evidence" value="ECO:0007669"/>
    <property type="project" value="UniProtKB-UniRule"/>
</dbReference>
<keyword evidence="15 18" id="KW-0324">Glycolysis</keyword>
<dbReference type="FunFam" id="2.40.33.10:FF:000001">
    <property type="entry name" value="Pyruvate kinase"/>
    <property type="match status" value="1"/>
</dbReference>
<evidence type="ECO:0000256" key="5">
    <source>
        <dbReference type="ARBA" id="ARBA00008663"/>
    </source>
</evidence>
<dbReference type="GO" id="GO:0005524">
    <property type="term" value="F:ATP binding"/>
    <property type="evidence" value="ECO:0007669"/>
    <property type="project" value="UniProtKB-KW"/>
</dbReference>
<evidence type="ECO:0000256" key="3">
    <source>
        <dbReference type="ARBA" id="ARBA00004997"/>
    </source>
</evidence>
<keyword evidence="11 18" id="KW-0418">Kinase</keyword>
<evidence type="ECO:0000256" key="6">
    <source>
        <dbReference type="ARBA" id="ARBA00012142"/>
    </source>
</evidence>
<keyword evidence="8 18" id="KW-0808">Transferase</keyword>
<dbReference type="PANTHER" id="PTHR11817">
    <property type="entry name" value="PYRUVATE KINASE"/>
    <property type="match status" value="1"/>
</dbReference>
<dbReference type="AlphaFoldDB" id="E0NKY6"/>
<organism evidence="22 23">
    <name type="scientific">Peptoniphilus duerdenii ATCC BAA-1640</name>
    <dbReference type="NCBI Taxonomy" id="862517"/>
    <lineage>
        <taxon>Bacteria</taxon>
        <taxon>Bacillati</taxon>
        <taxon>Bacillota</taxon>
        <taxon>Tissierellia</taxon>
        <taxon>Tissierellales</taxon>
        <taxon>Peptoniphilaceae</taxon>
        <taxon>Peptoniphilus</taxon>
    </lineage>
</organism>
<evidence type="ECO:0000256" key="10">
    <source>
        <dbReference type="ARBA" id="ARBA00022741"/>
    </source>
</evidence>
<dbReference type="Gene3D" id="2.40.33.10">
    <property type="entry name" value="PK beta-barrel domain-like"/>
    <property type="match status" value="1"/>
</dbReference>
<evidence type="ECO:0000313" key="22">
    <source>
        <dbReference type="EMBL" id="EFM25554.1"/>
    </source>
</evidence>
<dbReference type="SUPFAM" id="SSF52009">
    <property type="entry name" value="Phosphohistidine domain"/>
    <property type="match status" value="1"/>
</dbReference>
<dbReference type="SUPFAM" id="SSF52935">
    <property type="entry name" value="PK C-terminal domain-like"/>
    <property type="match status" value="1"/>
</dbReference>
<keyword evidence="14" id="KW-0630">Potassium</keyword>
<feature type="domain" description="Pyruvate kinase barrel" evidence="19">
    <location>
        <begin position="1"/>
        <end position="324"/>
    </location>
</feature>
<dbReference type="Gene3D" id="3.20.20.60">
    <property type="entry name" value="Phosphoenolpyruvate-binding domains"/>
    <property type="match status" value="1"/>
</dbReference>
<dbReference type="InterPro" id="IPR008279">
    <property type="entry name" value="PEP-util_enz_mobile_dom"/>
</dbReference>
<dbReference type="NCBIfam" id="TIGR01064">
    <property type="entry name" value="pyruv_kin"/>
    <property type="match status" value="1"/>
</dbReference>
<accession>E0NKY6</accession>
<evidence type="ECO:0000256" key="1">
    <source>
        <dbReference type="ARBA" id="ARBA00001946"/>
    </source>
</evidence>
<dbReference type="FunFam" id="3.20.20.60:FF:000001">
    <property type="entry name" value="Pyruvate kinase"/>
    <property type="match status" value="1"/>
</dbReference>
<comment type="similarity">
    <text evidence="4">In the C-terminal section; belongs to the PEP-utilizing enzyme family.</text>
</comment>
<dbReference type="InterPro" id="IPR001697">
    <property type="entry name" value="Pyr_Knase"/>
</dbReference>
<dbReference type="InterPro" id="IPR015793">
    <property type="entry name" value="Pyrv_Knase_brl"/>
</dbReference>
<comment type="caution">
    <text evidence="22">The sequence shown here is derived from an EMBL/GenBank/DDBJ whole genome shotgun (WGS) entry which is preliminary data.</text>
</comment>
<dbReference type="InterPro" id="IPR015813">
    <property type="entry name" value="Pyrv/PenolPyrv_kinase-like_dom"/>
</dbReference>
<dbReference type="InterPro" id="IPR018209">
    <property type="entry name" value="Pyrv_Knase_AS"/>
</dbReference>
<keyword evidence="10" id="KW-0547">Nucleotide-binding</keyword>
<evidence type="ECO:0000256" key="9">
    <source>
        <dbReference type="ARBA" id="ARBA00022723"/>
    </source>
</evidence>
<comment type="pathway">
    <text evidence="3 18">Carbohydrate degradation; glycolysis; pyruvate from D-glyceraldehyde 3-phosphate: step 5/5.</text>
</comment>
<sequence>MRRTKIVCTIGPASDSEKVLEALFKEGLDVCRLNFSHGTQEEHLERLKRIKNIRQKLNLPIATMLDTKGPEIRLGIFKDQKRINLESGDKFTLTTRDLEGDEHIASVSYKDLPHDVKEGSRILIDDGLVELRVESIEGTEIHCSCFNGGEISSRKGVNVPDAQVNLPALTEKDISDIKFAVKNDMDFIAASFIRKAEDVLDIRRILEEEGDYDIKIISKIESKEGLENLDEIIEASDGIMVARGDLGVEIDTEKVPIAQKNMIKKCNEKGKVVITATQMLDSMIRNPRPTRAEANDVANAVLDGTSCVMLSGETASGKYPIESVITMRKILEVTEDSMDFDEILSKKIEEISNTITNAIGKSTCTIARDLNAKAIITATTSGYTTRSISKFRPKSLIIGATTSEKVRRQLNMEWGVKSILVENKEISNDVIDASIETSVKKGLVSPGDTVIITAGVPVGLAGSTNLIKVEIIGEILSKGIGIGDKEVTGRAVVIEDEGDFIKKFKDGDIVVTKAVTQEMTKYLDRAAGLVVEEEGFTSPSAIVGITLGLPTVVGNIDITQKIKSGDIITLSSSEGIIRKGKVLN</sequence>
<dbReference type="GO" id="GO:0006950">
    <property type="term" value="P:response to stress"/>
    <property type="evidence" value="ECO:0007669"/>
    <property type="project" value="UniProtKB-ARBA"/>
</dbReference>
<dbReference type="Gene3D" id="3.40.1380.20">
    <property type="entry name" value="Pyruvate kinase, C-terminal domain"/>
    <property type="match status" value="1"/>
</dbReference>
<dbReference type="GO" id="GO:0000287">
    <property type="term" value="F:magnesium ion binding"/>
    <property type="evidence" value="ECO:0007669"/>
    <property type="project" value="UniProtKB-UniRule"/>
</dbReference>
<proteinExistence type="inferred from homology"/>
<protein>
    <recommendedName>
        <fullName evidence="7 17">Pyruvate kinase</fullName>
        <ecNumber evidence="6 17">2.7.1.40</ecNumber>
    </recommendedName>
</protein>
<evidence type="ECO:0000256" key="17">
    <source>
        <dbReference type="NCBIfam" id="TIGR01064"/>
    </source>
</evidence>
<keyword evidence="16 22" id="KW-0670">Pyruvate</keyword>
<evidence type="ECO:0000256" key="2">
    <source>
        <dbReference type="ARBA" id="ARBA00001958"/>
    </source>
</evidence>
<dbReference type="HOGENOM" id="CLU_015439_0_2_9"/>
<evidence type="ECO:0000256" key="4">
    <source>
        <dbReference type="ARBA" id="ARBA00006237"/>
    </source>
</evidence>
<dbReference type="OrthoDB" id="9812123at2"/>
<dbReference type="Gene3D" id="3.50.30.10">
    <property type="entry name" value="Phosphohistidine domain"/>
    <property type="match status" value="1"/>
</dbReference>
<dbReference type="RefSeq" id="WP_008901640.1">
    <property type="nucleotide sequence ID" value="NZ_GL397071.1"/>
</dbReference>